<comment type="subcellular location">
    <subcellularLocation>
        <location evidence="1">Membrane</location>
        <topology evidence="1">Single-pass type I membrane protein</topology>
    </subcellularLocation>
</comment>
<dbReference type="AlphaFoldDB" id="A0A0B2UWB2"/>
<evidence type="ECO:0000256" key="5">
    <source>
        <dbReference type="ARBA" id="ARBA00023319"/>
    </source>
</evidence>
<dbReference type="GO" id="GO:0016020">
    <property type="term" value="C:membrane"/>
    <property type="evidence" value="ECO:0007669"/>
    <property type="project" value="UniProtKB-SubCell"/>
</dbReference>
<dbReference type="InterPro" id="IPR007110">
    <property type="entry name" value="Ig-like_dom"/>
</dbReference>
<reference evidence="9 10" key="1">
    <citation type="submission" date="2014-11" db="EMBL/GenBank/DDBJ databases">
        <title>Genetic blueprint of the zoonotic pathogen Toxocara canis.</title>
        <authorList>
            <person name="Zhu X.-Q."/>
            <person name="Korhonen P.K."/>
            <person name="Cai H."/>
            <person name="Young N.D."/>
            <person name="Nejsum P."/>
            <person name="von Samson-Himmelstjerna G."/>
            <person name="Boag P.R."/>
            <person name="Tan P."/>
            <person name="Li Q."/>
            <person name="Min J."/>
            <person name="Yang Y."/>
            <person name="Wang X."/>
            <person name="Fang X."/>
            <person name="Hall R.S."/>
            <person name="Hofmann A."/>
            <person name="Sternberg P.W."/>
            <person name="Jex A.R."/>
            <person name="Gasser R.B."/>
        </authorList>
    </citation>
    <scope>NUCLEOTIDE SEQUENCE [LARGE SCALE GENOMIC DNA]</scope>
    <source>
        <strain evidence="9">PN_DK_2014</strain>
    </source>
</reference>
<dbReference type="PROSITE" id="PS50835">
    <property type="entry name" value="IG_LIKE"/>
    <property type="match status" value="2"/>
</dbReference>
<comment type="caution">
    <text evidence="9">The sequence shown here is derived from an EMBL/GenBank/DDBJ whole genome shotgun (WGS) entry which is preliminary data.</text>
</comment>
<evidence type="ECO:0000256" key="6">
    <source>
        <dbReference type="SAM" id="Phobius"/>
    </source>
</evidence>
<dbReference type="SMART" id="SM00408">
    <property type="entry name" value="IGc2"/>
    <property type="match status" value="2"/>
</dbReference>
<name>A0A0B2UWB2_TOXCA</name>
<feature type="signal peptide" evidence="7">
    <location>
        <begin position="1"/>
        <end position="20"/>
    </location>
</feature>
<dbReference type="InterPro" id="IPR013783">
    <property type="entry name" value="Ig-like_fold"/>
</dbReference>
<dbReference type="InterPro" id="IPR051275">
    <property type="entry name" value="Cell_adhesion_signaling"/>
</dbReference>
<organism evidence="9 10">
    <name type="scientific">Toxocara canis</name>
    <name type="common">Canine roundworm</name>
    <dbReference type="NCBI Taxonomy" id="6265"/>
    <lineage>
        <taxon>Eukaryota</taxon>
        <taxon>Metazoa</taxon>
        <taxon>Ecdysozoa</taxon>
        <taxon>Nematoda</taxon>
        <taxon>Chromadorea</taxon>
        <taxon>Rhabditida</taxon>
        <taxon>Spirurina</taxon>
        <taxon>Ascaridomorpha</taxon>
        <taxon>Ascaridoidea</taxon>
        <taxon>Toxocaridae</taxon>
        <taxon>Toxocara</taxon>
    </lineage>
</organism>
<dbReference type="PANTHER" id="PTHR11640">
    <property type="entry name" value="NEPHRIN"/>
    <property type="match status" value="1"/>
</dbReference>
<dbReference type="SUPFAM" id="SSF48726">
    <property type="entry name" value="Immunoglobulin"/>
    <property type="match status" value="1"/>
</dbReference>
<feature type="chain" id="PRO_5002077689" evidence="7">
    <location>
        <begin position="21"/>
        <end position="410"/>
    </location>
</feature>
<keyword evidence="6" id="KW-0812">Transmembrane</keyword>
<evidence type="ECO:0000256" key="1">
    <source>
        <dbReference type="ARBA" id="ARBA00004479"/>
    </source>
</evidence>
<feature type="domain" description="Ig-like" evidence="8">
    <location>
        <begin position="153"/>
        <end position="236"/>
    </location>
</feature>
<gene>
    <name evidence="9" type="primary">iHog</name>
    <name evidence="9" type="ORF">Tcan_11549</name>
</gene>
<protein>
    <submittedName>
        <fullName evidence="9">Interference hedgehog</fullName>
    </submittedName>
</protein>
<evidence type="ECO:0000313" key="9">
    <source>
        <dbReference type="EMBL" id="KHN73397.1"/>
    </source>
</evidence>
<keyword evidence="4" id="KW-0325">Glycoprotein</keyword>
<keyword evidence="6" id="KW-1133">Transmembrane helix</keyword>
<keyword evidence="5" id="KW-0393">Immunoglobulin domain</keyword>
<evidence type="ECO:0000313" key="10">
    <source>
        <dbReference type="Proteomes" id="UP000031036"/>
    </source>
</evidence>
<dbReference type="Pfam" id="PF13927">
    <property type="entry name" value="Ig_3"/>
    <property type="match status" value="1"/>
</dbReference>
<evidence type="ECO:0000256" key="7">
    <source>
        <dbReference type="SAM" id="SignalP"/>
    </source>
</evidence>
<dbReference type="EMBL" id="JPKZ01003117">
    <property type="protein sequence ID" value="KHN73397.1"/>
    <property type="molecule type" value="Genomic_DNA"/>
</dbReference>
<dbReference type="STRING" id="6265.A0A0B2UWB2"/>
<feature type="transmembrane region" description="Helical" evidence="6">
    <location>
        <begin position="266"/>
        <end position="291"/>
    </location>
</feature>
<dbReference type="OrthoDB" id="10010359at2759"/>
<sequence length="410" mass="45430">MERNQLCFVIAAVLLARIHANAIIRSSEELRSSSNNDSAQRLKSSQANEMLVPRYSTTALMCEPVFTGNSGSAKWFHDGVVVANVTSASNAVLHNRTYRSEQPVPDVGFLIITNISLGDEGEYWCRRDDTDQQGEVVKIVIAYVDQFPRDSRPLFYPTRPSLGERVVAECPRTRAVPAPSITWILNGEPLDLSSRRIDVTANGTLAISHFMVQHIGLYECVVSNFAGRTSAKIFIDAKRLNDGTFQEVADVSIFAKACHNLFQNGMLWFLIGCLATSCVVLLYLVCAVLFLRPGSRNRITLRPTLFLSAHPSLAPEVADVSIFAKACHNLFQNGMLWFLIGCLATSCVVLLYLVCAVLFLRPGSRNRITLRPALFLSAHPSLAPGFRKVIAPTPDLYRGRRPSQITRQMV</sequence>
<feature type="domain" description="Ig-like" evidence="8">
    <location>
        <begin position="56"/>
        <end position="142"/>
    </location>
</feature>
<dbReference type="Gene3D" id="2.60.40.10">
    <property type="entry name" value="Immunoglobulins"/>
    <property type="match status" value="2"/>
</dbReference>
<dbReference type="InterPro" id="IPR003599">
    <property type="entry name" value="Ig_sub"/>
</dbReference>
<keyword evidence="2 6" id="KW-0472">Membrane</keyword>
<dbReference type="Proteomes" id="UP000031036">
    <property type="component" value="Unassembled WGS sequence"/>
</dbReference>
<proteinExistence type="predicted"/>
<keyword evidence="7" id="KW-0732">Signal</keyword>
<dbReference type="InterPro" id="IPR036179">
    <property type="entry name" value="Ig-like_dom_sf"/>
</dbReference>
<evidence type="ECO:0000256" key="2">
    <source>
        <dbReference type="ARBA" id="ARBA00023136"/>
    </source>
</evidence>
<keyword evidence="10" id="KW-1185">Reference proteome</keyword>
<keyword evidence="3" id="KW-1015">Disulfide bond</keyword>
<dbReference type="SMART" id="SM00409">
    <property type="entry name" value="IG"/>
    <property type="match status" value="2"/>
</dbReference>
<feature type="transmembrane region" description="Helical" evidence="6">
    <location>
        <begin position="336"/>
        <end position="360"/>
    </location>
</feature>
<evidence type="ECO:0000256" key="4">
    <source>
        <dbReference type="ARBA" id="ARBA00023180"/>
    </source>
</evidence>
<dbReference type="CDD" id="cd00096">
    <property type="entry name" value="Ig"/>
    <property type="match status" value="1"/>
</dbReference>
<accession>A0A0B2UWB2</accession>
<evidence type="ECO:0000256" key="3">
    <source>
        <dbReference type="ARBA" id="ARBA00023157"/>
    </source>
</evidence>
<dbReference type="OMA" id="TTALMCE"/>
<dbReference type="InterPro" id="IPR003598">
    <property type="entry name" value="Ig_sub2"/>
</dbReference>
<evidence type="ECO:0000259" key="8">
    <source>
        <dbReference type="PROSITE" id="PS50835"/>
    </source>
</evidence>